<dbReference type="InterPro" id="IPR035906">
    <property type="entry name" value="MetI-like_sf"/>
</dbReference>
<feature type="transmembrane region" description="Helical" evidence="8">
    <location>
        <begin position="267"/>
        <end position="284"/>
    </location>
</feature>
<proteinExistence type="inferred from homology"/>
<dbReference type="AlphaFoldDB" id="A0A4D7B070"/>
<dbReference type="KEGG" id="pstg:E8M01_23885"/>
<evidence type="ECO:0000259" key="9">
    <source>
        <dbReference type="PROSITE" id="PS50928"/>
    </source>
</evidence>
<dbReference type="PROSITE" id="PS50928">
    <property type="entry name" value="ABC_TM1"/>
    <property type="match status" value="1"/>
</dbReference>
<dbReference type="RefSeq" id="WP_136962457.1">
    <property type="nucleotide sequence ID" value="NZ_CP039690.1"/>
</dbReference>
<evidence type="ECO:0000313" key="10">
    <source>
        <dbReference type="EMBL" id="QCI67019.1"/>
    </source>
</evidence>
<dbReference type="GO" id="GO:0005886">
    <property type="term" value="C:plasma membrane"/>
    <property type="evidence" value="ECO:0007669"/>
    <property type="project" value="UniProtKB-SubCell"/>
</dbReference>
<sequence length="297" mass="31777">MTAAVLASGPPAKQRRRRGLRIAGLAGPALLVILLLLAVPLVQMVDASFRRQDFGILLPGFTLDNYRQILASAQYAELFYKTGFAAALVTLLCALLGFPVALMIASAPARRKPILYFLVAAPLLVNTVVRSYGWLLMLGNRGVINASLMSLGVIDEPLPLSGNTLGMVIGATQVFLPFMILSLAASLEGIDQRLLESAEILGAGRARAFRDITLPLAMPGLIAGSVLVFSLMLGAIVTPLMLGGTAIRFLSVAIYTDALVLFDLPRATALSVVLLVVVIAIYALQRRFVRSYKDDAR</sequence>
<evidence type="ECO:0000256" key="3">
    <source>
        <dbReference type="ARBA" id="ARBA00022448"/>
    </source>
</evidence>
<evidence type="ECO:0000256" key="1">
    <source>
        <dbReference type="ARBA" id="ARBA00004651"/>
    </source>
</evidence>
<organism evidence="10 11">
    <name type="scientific">Phreatobacter stygius</name>
    <dbReference type="NCBI Taxonomy" id="1940610"/>
    <lineage>
        <taxon>Bacteria</taxon>
        <taxon>Pseudomonadati</taxon>
        <taxon>Pseudomonadota</taxon>
        <taxon>Alphaproteobacteria</taxon>
        <taxon>Hyphomicrobiales</taxon>
        <taxon>Phreatobacteraceae</taxon>
        <taxon>Phreatobacter</taxon>
    </lineage>
</organism>
<dbReference type="OrthoDB" id="9807047at2"/>
<keyword evidence="6 8" id="KW-1133">Transmembrane helix</keyword>
<name>A0A4D7B070_9HYPH</name>
<evidence type="ECO:0000256" key="4">
    <source>
        <dbReference type="ARBA" id="ARBA00022475"/>
    </source>
</evidence>
<protein>
    <submittedName>
        <fullName evidence="10">ABC transporter permease</fullName>
    </submittedName>
</protein>
<keyword evidence="3 8" id="KW-0813">Transport</keyword>
<evidence type="ECO:0000256" key="8">
    <source>
        <dbReference type="RuleBase" id="RU363032"/>
    </source>
</evidence>
<feature type="transmembrane region" description="Helical" evidence="8">
    <location>
        <begin position="220"/>
        <end position="247"/>
    </location>
</feature>
<dbReference type="EMBL" id="CP039690">
    <property type="protein sequence ID" value="QCI67019.1"/>
    <property type="molecule type" value="Genomic_DNA"/>
</dbReference>
<keyword evidence="4" id="KW-1003">Cell membrane</keyword>
<dbReference type="CDD" id="cd06261">
    <property type="entry name" value="TM_PBP2"/>
    <property type="match status" value="1"/>
</dbReference>
<feature type="domain" description="ABC transmembrane type-1" evidence="9">
    <location>
        <begin position="79"/>
        <end position="285"/>
    </location>
</feature>
<comment type="similarity">
    <text evidence="2">Belongs to the binding-protein-dependent transport system permease family. CysTW subfamily.</text>
</comment>
<evidence type="ECO:0000256" key="5">
    <source>
        <dbReference type="ARBA" id="ARBA00022692"/>
    </source>
</evidence>
<evidence type="ECO:0000256" key="2">
    <source>
        <dbReference type="ARBA" id="ARBA00007069"/>
    </source>
</evidence>
<feature type="transmembrane region" description="Helical" evidence="8">
    <location>
        <begin position="22"/>
        <end position="42"/>
    </location>
</feature>
<gene>
    <name evidence="10" type="ORF">E8M01_23885</name>
</gene>
<feature type="transmembrane region" description="Helical" evidence="8">
    <location>
        <begin position="84"/>
        <end position="107"/>
    </location>
</feature>
<keyword evidence="11" id="KW-1185">Reference proteome</keyword>
<feature type="transmembrane region" description="Helical" evidence="8">
    <location>
        <begin position="165"/>
        <end position="187"/>
    </location>
</feature>
<dbReference type="Pfam" id="PF00528">
    <property type="entry name" value="BPD_transp_1"/>
    <property type="match status" value="1"/>
</dbReference>
<dbReference type="InterPro" id="IPR000515">
    <property type="entry name" value="MetI-like"/>
</dbReference>
<feature type="transmembrane region" description="Helical" evidence="8">
    <location>
        <begin position="114"/>
        <end position="135"/>
    </location>
</feature>
<comment type="subcellular location">
    <subcellularLocation>
        <location evidence="1 8">Cell membrane</location>
        <topology evidence="1 8">Multi-pass membrane protein</topology>
    </subcellularLocation>
</comment>
<evidence type="ECO:0000256" key="7">
    <source>
        <dbReference type="ARBA" id="ARBA00023136"/>
    </source>
</evidence>
<reference evidence="10 11" key="1">
    <citation type="submission" date="2019-04" db="EMBL/GenBank/DDBJ databases">
        <title>Phreatobacter aquaticus sp. nov.</title>
        <authorList>
            <person name="Choi A."/>
        </authorList>
    </citation>
    <scope>NUCLEOTIDE SEQUENCE [LARGE SCALE GENOMIC DNA]</scope>
    <source>
        <strain evidence="10 11">KCTC 52518</strain>
    </source>
</reference>
<evidence type="ECO:0000256" key="6">
    <source>
        <dbReference type="ARBA" id="ARBA00022989"/>
    </source>
</evidence>
<dbReference type="PANTHER" id="PTHR42929">
    <property type="entry name" value="INNER MEMBRANE ABC TRANSPORTER PERMEASE PROTEIN YDCU-RELATED-RELATED"/>
    <property type="match status" value="1"/>
</dbReference>
<dbReference type="PANTHER" id="PTHR42929:SF5">
    <property type="entry name" value="ABC TRANSPORTER PERMEASE PROTEIN"/>
    <property type="match status" value="1"/>
</dbReference>
<keyword evidence="5 8" id="KW-0812">Transmembrane</keyword>
<dbReference type="Gene3D" id="1.10.3720.10">
    <property type="entry name" value="MetI-like"/>
    <property type="match status" value="1"/>
</dbReference>
<evidence type="ECO:0000313" key="11">
    <source>
        <dbReference type="Proteomes" id="UP000298781"/>
    </source>
</evidence>
<dbReference type="SUPFAM" id="SSF161098">
    <property type="entry name" value="MetI-like"/>
    <property type="match status" value="1"/>
</dbReference>
<dbReference type="Proteomes" id="UP000298781">
    <property type="component" value="Chromosome"/>
</dbReference>
<keyword evidence="7 8" id="KW-0472">Membrane</keyword>
<dbReference type="GO" id="GO:0055085">
    <property type="term" value="P:transmembrane transport"/>
    <property type="evidence" value="ECO:0007669"/>
    <property type="project" value="InterPro"/>
</dbReference>
<accession>A0A4D7B070</accession>